<protein>
    <submittedName>
        <fullName evidence="2">Uncharacterized protein</fullName>
    </submittedName>
</protein>
<dbReference type="AlphaFoldDB" id="A0A0N8H7N9"/>
<feature type="region of interest" description="Disordered" evidence="1">
    <location>
        <begin position="1"/>
        <end position="112"/>
    </location>
</feature>
<feature type="compositionally biased region" description="Polar residues" evidence="1">
    <location>
        <begin position="78"/>
        <end position="87"/>
    </location>
</feature>
<reference evidence="2 3" key="1">
    <citation type="submission" date="2015-09" db="EMBL/GenBank/DDBJ databases">
        <title>Draft genome of a European isolate of the apple canker pathogen Neonectria ditissima.</title>
        <authorList>
            <person name="Gomez-Cortecero A."/>
            <person name="Harrison R.J."/>
            <person name="Armitage A.D."/>
        </authorList>
    </citation>
    <scope>NUCLEOTIDE SEQUENCE [LARGE SCALE GENOMIC DNA]</scope>
    <source>
        <strain evidence="2 3">R09/05</strain>
    </source>
</reference>
<feature type="region of interest" description="Disordered" evidence="1">
    <location>
        <begin position="148"/>
        <end position="179"/>
    </location>
</feature>
<feature type="compositionally biased region" description="Basic and acidic residues" evidence="1">
    <location>
        <begin position="55"/>
        <end position="73"/>
    </location>
</feature>
<accession>A0A0N8H7N9</accession>
<keyword evidence="3" id="KW-1185">Reference proteome</keyword>
<gene>
    <name evidence="2" type="ORF">AK830_g4278</name>
</gene>
<dbReference type="EMBL" id="LKCW01000051">
    <property type="protein sequence ID" value="KPM42300.1"/>
    <property type="molecule type" value="Genomic_DNA"/>
</dbReference>
<comment type="caution">
    <text evidence="2">The sequence shown here is derived from an EMBL/GenBank/DDBJ whole genome shotgun (WGS) entry which is preliminary data.</text>
</comment>
<evidence type="ECO:0000256" key="1">
    <source>
        <dbReference type="SAM" id="MobiDB-lite"/>
    </source>
</evidence>
<evidence type="ECO:0000313" key="2">
    <source>
        <dbReference type="EMBL" id="KPM42300.1"/>
    </source>
</evidence>
<name>A0A0N8H7N9_9HYPO</name>
<proteinExistence type="predicted"/>
<dbReference type="Proteomes" id="UP000050424">
    <property type="component" value="Unassembled WGS sequence"/>
</dbReference>
<organism evidence="2 3">
    <name type="scientific">Neonectria ditissima</name>
    <dbReference type="NCBI Taxonomy" id="78410"/>
    <lineage>
        <taxon>Eukaryota</taxon>
        <taxon>Fungi</taxon>
        <taxon>Dikarya</taxon>
        <taxon>Ascomycota</taxon>
        <taxon>Pezizomycotina</taxon>
        <taxon>Sordariomycetes</taxon>
        <taxon>Hypocreomycetidae</taxon>
        <taxon>Hypocreales</taxon>
        <taxon>Nectriaceae</taxon>
        <taxon>Neonectria</taxon>
    </lineage>
</organism>
<sequence length="179" mass="19727">MAAKMPFVEQPPRMGTVASTSGVNAPLETRPTLAGIASPKILKSPSEQNQGQDGQRPDDGPSKRTRQPERTHIPEFTSDCTGLSGSPSDRPMDDSTTSPELSRPRPGKREHELWIAANHDSYLAPYNSEEFLSDANWELTRLTRRRNGTSLEQTDGNGRGRGRRTCGIAQWNGSNRLVE</sequence>
<evidence type="ECO:0000313" key="3">
    <source>
        <dbReference type="Proteomes" id="UP000050424"/>
    </source>
</evidence>